<reference evidence="1 2" key="1">
    <citation type="journal article" date="2018" name="Nat. Ecol. Evol.">
        <title>Pezizomycetes genomes reveal the molecular basis of ectomycorrhizal truffle lifestyle.</title>
        <authorList>
            <person name="Murat C."/>
            <person name="Payen T."/>
            <person name="Noel B."/>
            <person name="Kuo A."/>
            <person name="Morin E."/>
            <person name="Chen J."/>
            <person name="Kohler A."/>
            <person name="Krizsan K."/>
            <person name="Balestrini R."/>
            <person name="Da Silva C."/>
            <person name="Montanini B."/>
            <person name="Hainaut M."/>
            <person name="Levati E."/>
            <person name="Barry K.W."/>
            <person name="Belfiori B."/>
            <person name="Cichocki N."/>
            <person name="Clum A."/>
            <person name="Dockter R.B."/>
            <person name="Fauchery L."/>
            <person name="Guy J."/>
            <person name="Iotti M."/>
            <person name="Le Tacon F."/>
            <person name="Lindquist E.A."/>
            <person name="Lipzen A."/>
            <person name="Malagnac F."/>
            <person name="Mello A."/>
            <person name="Molinier V."/>
            <person name="Miyauchi S."/>
            <person name="Poulain J."/>
            <person name="Riccioni C."/>
            <person name="Rubini A."/>
            <person name="Sitrit Y."/>
            <person name="Splivallo R."/>
            <person name="Traeger S."/>
            <person name="Wang M."/>
            <person name="Zifcakova L."/>
            <person name="Wipf D."/>
            <person name="Zambonelli A."/>
            <person name="Paolocci F."/>
            <person name="Nowrousian M."/>
            <person name="Ottonello S."/>
            <person name="Baldrian P."/>
            <person name="Spatafora J.W."/>
            <person name="Henrissat B."/>
            <person name="Nagy L.G."/>
            <person name="Aury J.M."/>
            <person name="Wincker P."/>
            <person name="Grigoriev I.V."/>
            <person name="Bonfante P."/>
            <person name="Martin F.M."/>
        </authorList>
    </citation>
    <scope>NUCLEOTIDE SEQUENCE [LARGE SCALE GENOMIC DNA]</scope>
    <source>
        <strain evidence="1 2">120613-1</strain>
    </source>
</reference>
<proteinExistence type="predicted"/>
<gene>
    <name evidence="1" type="ORF">L873DRAFT_1789001</name>
</gene>
<name>A0A3N4K3C7_9PEZI</name>
<evidence type="ECO:0000313" key="1">
    <source>
        <dbReference type="EMBL" id="RPB00415.1"/>
    </source>
</evidence>
<organism evidence="1 2">
    <name type="scientific">Choiromyces venosus 120613-1</name>
    <dbReference type="NCBI Taxonomy" id="1336337"/>
    <lineage>
        <taxon>Eukaryota</taxon>
        <taxon>Fungi</taxon>
        <taxon>Dikarya</taxon>
        <taxon>Ascomycota</taxon>
        <taxon>Pezizomycotina</taxon>
        <taxon>Pezizomycetes</taxon>
        <taxon>Pezizales</taxon>
        <taxon>Tuberaceae</taxon>
        <taxon>Choiromyces</taxon>
    </lineage>
</organism>
<sequence>MSLYLNWNGKKEDPFTDMEDNWSDTARPNPFEIQASLIPNRNKFQYESARGLVKIIEDIVDSGSAGVPFGFLYFRGLVDSEFDIIEEQLQLVQLRSAVRFTFENSLNAAILRIMPGPEHEKVGFCLVLEIVIKIASIPGHSHQSTVGVGATRFKVPGVRSKEGDHGLHPDTRLGRDAWPSLMIEVGYSEGLNLLHLDARWWLINSQSKTRFVIIVKISRNPFAIHLECWRMAPTIGRQTRQTPAWSPTCVQEFHIDSDGVVVSPTTSLELRIPYDCIFDRPSPNAQPIMFSFAELSNFALRIFRMLE</sequence>
<dbReference type="OrthoDB" id="76567at2759"/>
<accession>A0A3N4K3C7</accession>
<keyword evidence="2" id="KW-1185">Reference proteome</keyword>
<protein>
    <submittedName>
        <fullName evidence="1">Uncharacterized protein</fullName>
    </submittedName>
</protein>
<dbReference type="EMBL" id="ML120380">
    <property type="protein sequence ID" value="RPB00415.1"/>
    <property type="molecule type" value="Genomic_DNA"/>
</dbReference>
<evidence type="ECO:0000313" key="2">
    <source>
        <dbReference type="Proteomes" id="UP000276215"/>
    </source>
</evidence>
<dbReference type="Proteomes" id="UP000276215">
    <property type="component" value="Unassembled WGS sequence"/>
</dbReference>
<dbReference type="AlphaFoldDB" id="A0A3N4K3C7"/>
<dbReference type="STRING" id="1336337.A0A3N4K3C7"/>